<name>A0A2G9U1K8_TELCI</name>
<evidence type="ECO:0000256" key="1">
    <source>
        <dbReference type="SAM" id="MobiDB-lite"/>
    </source>
</evidence>
<reference evidence="2 3" key="1">
    <citation type="submission" date="2015-09" db="EMBL/GenBank/DDBJ databases">
        <title>Draft genome of the parasitic nematode Teladorsagia circumcincta isolate WARC Sus (inbred).</title>
        <authorList>
            <person name="Mitreva M."/>
        </authorList>
    </citation>
    <scope>NUCLEOTIDE SEQUENCE [LARGE SCALE GENOMIC DNA]</scope>
    <source>
        <strain evidence="2 3">S</strain>
    </source>
</reference>
<sequence length="185" mass="20336">MPILIQDLEYILSTKEMYLVYSEKNPGQQHSPTGIKKPLPSITKYFNGDAIKKAVKGFAANLVRIHGQGAVVRRGLRASEQAQKAVKGFAANLVHIHGQGAVVRRGLRASEQAQSMIQQAEGAIVLIRAREVEAHLEQPQRSTLQIVTGTLSIAQRPSQITLQAKYDKTSDIHQPRNSRGLKRGA</sequence>
<dbReference type="Proteomes" id="UP000230423">
    <property type="component" value="Unassembled WGS sequence"/>
</dbReference>
<organism evidence="2 3">
    <name type="scientific">Teladorsagia circumcincta</name>
    <name type="common">Brown stomach worm</name>
    <name type="synonym">Ostertagia circumcincta</name>
    <dbReference type="NCBI Taxonomy" id="45464"/>
    <lineage>
        <taxon>Eukaryota</taxon>
        <taxon>Metazoa</taxon>
        <taxon>Ecdysozoa</taxon>
        <taxon>Nematoda</taxon>
        <taxon>Chromadorea</taxon>
        <taxon>Rhabditida</taxon>
        <taxon>Rhabditina</taxon>
        <taxon>Rhabditomorpha</taxon>
        <taxon>Strongyloidea</taxon>
        <taxon>Trichostrongylidae</taxon>
        <taxon>Teladorsagia</taxon>
    </lineage>
</organism>
<dbReference type="AlphaFoldDB" id="A0A2G9U1K8"/>
<evidence type="ECO:0000313" key="3">
    <source>
        <dbReference type="Proteomes" id="UP000230423"/>
    </source>
</evidence>
<accession>A0A2G9U1K8</accession>
<keyword evidence="3" id="KW-1185">Reference proteome</keyword>
<feature type="region of interest" description="Disordered" evidence="1">
    <location>
        <begin position="166"/>
        <end position="185"/>
    </location>
</feature>
<feature type="non-terminal residue" evidence="2">
    <location>
        <position position="185"/>
    </location>
</feature>
<gene>
    <name evidence="2" type="ORF">TELCIR_14317</name>
</gene>
<evidence type="ECO:0000313" key="2">
    <source>
        <dbReference type="EMBL" id="PIO64065.1"/>
    </source>
</evidence>
<dbReference type="EMBL" id="KZ350260">
    <property type="protein sequence ID" value="PIO64065.1"/>
    <property type="molecule type" value="Genomic_DNA"/>
</dbReference>
<protein>
    <submittedName>
        <fullName evidence="2">Uncharacterized protein</fullName>
    </submittedName>
</protein>
<proteinExistence type="predicted"/>